<dbReference type="InterPro" id="IPR023393">
    <property type="entry name" value="START-like_dom_sf"/>
</dbReference>
<comment type="caution">
    <text evidence="3">The sequence shown here is derived from an EMBL/GenBank/DDBJ whole genome shotgun (WGS) entry which is preliminary data.</text>
</comment>
<dbReference type="Proteomes" id="UP000246352">
    <property type="component" value="Unassembled WGS sequence"/>
</dbReference>
<feature type="domain" description="Activator of Hsp90 ATPase homologue 1/2-like C-terminal" evidence="2">
    <location>
        <begin position="19"/>
        <end position="154"/>
    </location>
</feature>
<dbReference type="SUPFAM" id="SSF55961">
    <property type="entry name" value="Bet v1-like"/>
    <property type="match status" value="1"/>
</dbReference>
<dbReference type="Pfam" id="PF08327">
    <property type="entry name" value="AHSA1"/>
    <property type="match status" value="1"/>
</dbReference>
<dbReference type="InterPro" id="IPR013538">
    <property type="entry name" value="ASHA1/2-like_C"/>
</dbReference>
<name>A0A317PRY1_9HYPH</name>
<dbReference type="CDD" id="cd08896">
    <property type="entry name" value="SRPBCC_CalC_Aha1-like_3"/>
    <property type="match status" value="1"/>
</dbReference>
<proteinExistence type="inferred from homology"/>
<organism evidence="3 4">
    <name type="scientific">Hoeflea marina</name>
    <dbReference type="NCBI Taxonomy" id="274592"/>
    <lineage>
        <taxon>Bacteria</taxon>
        <taxon>Pseudomonadati</taxon>
        <taxon>Pseudomonadota</taxon>
        <taxon>Alphaproteobacteria</taxon>
        <taxon>Hyphomicrobiales</taxon>
        <taxon>Rhizobiaceae</taxon>
        <taxon>Hoeflea</taxon>
    </lineage>
</organism>
<evidence type="ECO:0000313" key="4">
    <source>
        <dbReference type="Proteomes" id="UP000246352"/>
    </source>
</evidence>
<dbReference type="EMBL" id="QGTR01000001">
    <property type="protein sequence ID" value="PWW03364.1"/>
    <property type="molecule type" value="Genomic_DNA"/>
</dbReference>
<dbReference type="Gene3D" id="3.30.530.20">
    <property type="match status" value="1"/>
</dbReference>
<keyword evidence="4" id="KW-1185">Reference proteome</keyword>
<evidence type="ECO:0000313" key="3">
    <source>
        <dbReference type="EMBL" id="PWW03364.1"/>
    </source>
</evidence>
<sequence>MTTSDFPAERELVIDRYVDAPRDLVWRCWTDPELLVKWFTPAPWKTRSASMDVRAGGSSMVVMESPEGELFPNPGIYLEVVEGEKLVFTDAYTEAWAPSEKPFMTGILTFADEGKGTRYRAVVRHWSVEDSKRHEEMGFHDGWGKATDQLEETAKSLAADA</sequence>
<gene>
    <name evidence="3" type="ORF">DFR52_10144</name>
</gene>
<comment type="similarity">
    <text evidence="1">Belongs to the AHA1 family.</text>
</comment>
<dbReference type="AlphaFoldDB" id="A0A317PRY1"/>
<evidence type="ECO:0000256" key="1">
    <source>
        <dbReference type="ARBA" id="ARBA00006817"/>
    </source>
</evidence>
<accession>A0A317PRY1</accession>
<evidence type="ECO:0000259" key="2">
    <source>
        <dbReference type="Pfam" id="PF08327"/>
    </source>
</evidence>
<protein>
    <submittedName>
        <fullName evidence="3">Uncharacterized protein YndB with AHSA1/START domain</fullName>
    </submittedName>
</protein>
<reference evidence="3 4" key="1">
    <citation type="submission" date="2018-05" db="EMBL/GenBank/DDBJ databases">
        <title>Genomic Encyclopedia of Type Strains, Phase IV (KMG-IV): sequencing the most valuable type-strain genomes for metagenomic binning, comparative biology and taxonomic classification.</title>
        <authorList>
            <person name="Goeker M."/>
        </authorList>
    </citation>
    <scope>NUCLEOTIDE SEQUENCE [LARGE SCALE GENOMIC DNA]</scope>
    <source>
        <strain evidence="3 4">DSM 16791</strain>
    </source>
</reference>